<sequence length="131" mass="14196">MSRQNVLSGSPWEDKMGYCRAVKIGNVIEVSGTVAIVDGETVKADDIYAQTKNILDRIANVLAGLGASMSDVVRTRMFTTDVSRWQEIAKAHGAVFGEIKPTTSIYQISALISPEYLIEIEFTAIVDGGRG</sequence>
<evidence type="ECO:0000313" key="2">
    <source>
        <dbReference type="Proteomes" id="UP000664795"/>
    </source>
</evidence>
<dbReference type="AlphaFoldDB" id="A0A939K0C9"/>
<dbReference type="Pfam" id="PF01042">
    <property type="entry name" value="Ribonuc_L-PSP"/>
    <property type="match status" value="1"/>
</dbReference>
<dbReference type="CDD" id="cd06154">
    <property type="entry name" value="YjgF_YER057c_UK114_like_6"/>
    <property type="match status" value="1"/>
</dbReference>
<dbReference type="InterPro" id="IPR006175">
    <property type="entry name" value="YjgF/YER057c/UK114"/>
</dbReference>
<evidence type="ECO:0000313" key="1">
    <source>
        <dbReference type="EMBL" id="MBO0931105.1"/>
    </source>
</evidence>
<keyword evidence="2" id="KW-1185">Reference proteome</keyword>
<dbReference type="InterPro" id="IPR035959">
    <property type="entry name" value="RutC-like_sf"/>
</dbReference>
<comment type="caution">
    <text evidence="1">The sequence shown here is derived from an EMBL/GenBank/DDBJ whole genome shotgun (WGS) entry which is preliminary data.</text>
</comment>
<dbReference type="Proteomes" id="UP000664795">
    <property type="component" value="Unassembled WGS sequence"/>
</dbReference>
<accession>A0A939K0C9</accession>
<dbReference type="RefSeq" id="WP_207335060.1">
    <property type="nucleotide sequence ID" value="NZ_JAFMYU010000005.1"/>
</dbReference>
<dbReference type="EMBL" id="JAFMYU010000005">
    <property type="protein sequence ID" value="MBO0931105.1"/>
    <property type="molecule type" value="Genomic_DNA"/>
</dbReference>
<reference evidence="1 2" key="1">
    <citation type="submission" date="2021-03" db="EMBL/GenBank/DDBJ databases">
        <title>Fibrella sp. HMF5036 genome sequencing and assembly.</title>
        <authorList>
            <person name="Kang H."/>
            <person name="Kim H."/>
            <person name="Bae S."/>
            <person name="Joh K."/>
        </authorList>
    </citation>
    <scope>NUCLEOTIDE SEQUENCE [LARGE SCALE GENOMIC DNA]</scope>
    <source>
        <strain evidence="1 2">HMF5036</strain>
    </source>
</reference>
<proteinExistence type="predicted"/>
<dbReference type="PANTHER" id="PTHR43857">
    <property type="entry name" value="BLR7761 PROTEIN"/>
    <property type="match status" value="1"/>
</dbReference>
<dbReference type="Gene3D" id="3.30.1330.40">
    <property type="entry name" value="RutC-like"/>
    <property type="match status" value="1"/>
</dbReference>
<dbReference type="SUPFAM" id="SSF55298">
    <property type="entry name" value="YjgF-like"/>
    <property type="match status" value="1"/>
</dbReference>
<organism evidence="1 2">
    <name type="scientific">Fibrella aquatilis</name>
    <dbReference type="NCBI Taxonomy" id="2817059"/>
    <lineage>
        <taxon>Bacteria</taxon>
        <taxon>Pseudomonadati</taxon>
        <taxon>Bacteroidota</taxon>
        <taxon>Cytophagia</taxon>
        <taxon>Cytophagales</taxon>
        <taxon>Spirosomataceae</taxon>
        <taxon>Fibrella</taxon>
    </lineage>
</organism>
<protein>
    <submittedName>
        <fullName evidence="1">RidA family protein</fullName>
    </submittedName>
</protein>
<dbReference type="PANTHER" id="PTHR43857:SF1">
    <property type="entry name" value="YJGH FAMILY PROTEIN"/>
    <property type="match status" value="1"/>
</dbReference>
<name>A0A939K0C9_9BACT</name>
<gene>
    <name evidence="1" type="ORF">J2I48_08885</name>
</gene>